<feature type="chain" id="PRO_5035144635" description="Secreted protein" evidence="1">
    <location>
        <begin position="29"/>
        <end position="167"/>
    </location>
</feature>
<sequence>MSTIVPIMKIARIAVVVAAGAGVLGAGAAAVEAVMPGYGCTADDNRFAASLGEIGILKARPHGAMPYESERADCEPDDRISSAGRSYRFPGPRADVLAFYRDAAVMDGWDPGWGSVSALAENVCASKLIGDEYVHLSVAFSDSSGKRGHADYRVNVSGGYGGGRPCG</sequence>
<proteinExistence type="predicted"/>
<accession>A0A8J3SDQ6</accession>
<feature type="signal peptide" evidence="1">
    <location>
        <begin position="1"/>
        <end position="28"/>
    </location>
</feature>
<dbReference type="AlphaFoldDB" id="A0A8J3SDQ6"/>
<evidence type="ECO:0000313" key="2">
    <source>
        <dbReference type="EMBL" id="GIH90655.1"/>
    </source>
</evidence>
<protein>
    <recommendedName>
        <fullName evidence="4">Secreted protein</fullName>
    </recommendedName>
</protein>
<keyword evidence="1" id="KW-0732">Signal</keyword>
<organism evidence="2 3">
    <name type="scientific">Planobispora siamensis</name>
    <dbReference type="NCBI Taxonomy" id="936338"/>
    <lineage>
        <taxon>Bacteria</taxon>
        <taxon>Bacillati</taxon>
        <taxon>Actinomycetota</taxon>
        <taxon>Actinomycetes</taxon>
        <taxon>Streptosporangiales</taxon>
        <taxon>Streptosporangiaceae</taxon>
        <taxon>Planobispora</taxon>
    </lineage>
</organism>
<dbReference type="EMBL" id="BOOJ01000012">
    <property type="protein sequence ID" value="GIH90655.1"/>
    <property type="molecule type" value="Genomic_DNA"/>
</dbReference>
<evidence type="ECO:0000256" key="1">
    <source>
        <dbReference type="SAM" id="SignalP"/>
    </source>
</evidence>
<evidence type="ECO:0008006" key="4">
    <source>
        <dbReference type="Google" id="ProtNLM"/>
    </source>
</evidence>
<evidence type="ECO:0000313" key="3">
    <source>
        <dbReference type="Proteomes" id="UP000619788"/>
    </source>
</evidence>
<gene>
    <name evidence="2" type="ORF">Psi01_12850</name>
</gene>
<name>A0A8J3SDQ6_9ACTN</name>
<reference evidence="2 3" key="1">
    <citation type="submission" date="2021-01" db="EMBL/GenBank/DDBJ databases">
        <title>Whole genome shotgun sequence of Planobispora siamensis NBRC 107568.</title>
        <authorList>
            <person name="Komaki H."/>
            <person name="Tamura T."/>
        </authorList>
    </citation>
    <scope>NUCLEOTIDE SEQUENCE [LARGE SCALE GENOMIC DNA]</scope>
    <source>
        <strain evidence="2 3">NBRC 107568</strain>
    </source>
</reference>
<comment type="caution">
    <text evidence="2">The sequence shown here is derived from an EMBL/GenBank/DDBJ whole genome shotgun (WGS) entry which is preliminary data.</text>
</comment>
<dbReference type="Proteomes" id="UP000619788">
    <property type="component" value="Unassembled WGS sequence"/>
</dbReference>
<keyword evidence="3" id="KW-1185">Reference proteome</keyword>